<accession>A0A367JK83</accession>
<dbReference type="Pfam" id="PF13966">
    <property type="entry name" value="zf-RVT"/>
    <property type="match status" value="1"/>
</dbReference>
<sequence length="132" mass="15405">MIPQARTLWYRVLHKKLSTASELFKIGTVSTPVCRLCKSQPESYDHFIAHCSTKWSVWLEILNCYYPLVYFIPSSLHKILTLQAFPPVITNRSKLVSIVAIAQWNIWKSYWNLILNQVAFEHSCIISDTIYQ</sequence>
<name>A0A367JK83_RHIST</name>
<evidence type="ECO:0000313" key="3">
    <source>
        <dbReference type="Proteomes" id="UP000253551"/>
    </source>
</evidence>
<dbReference type="InterPro" id="IPR026960">
    <property type="entry name" value="RVT-Znf"/>
</dbReference>
<dbReference type="OrthoDB" id="2273311at2759"/>
<dbReference type="STRING" id="4846.A0A367JK83"/>
<comment type="caution">
    <text evidence="2">The sequence shown here is derived from an EMBL/GenBank/DDBJ whole genome shotgun (WGS) entry which is preliminary data.</text>
</comment>
<keyword evidence="3" id="KW-1185">Reference proteome</keyword>
<feature type="domain" description="Reverse transcriptase zinc-binding" evidence="1">
    <location>
        <begin position="2"/>
        <end position="58"/>
    </location>
</feature>
<protein>
    <recommendedName>
        <fullName evidence="1">Reverse transcriptase zinc-binding domain-containing protein</fullName>
    </recommendedName>
</protein>
<dbReference type="Proteomes" id="UP000253551">
    <property type="component" value="Unassembled WGS sequence"/>
</dbReference>
<reference evidence="2 3" key="1">
    <citation type="journal article" date="2018" name="G3 (Bethesda)">
        <title>Phylogenetic and Phylogenomic Definition of Rhizopus Species.</title>
        <authorList>
            <person name="Gryganskyi A.P."/>
            <person name="Golan J."/>
            <person name="Dolatabadi S."/>
            <person name="Mondo S."/>
            <person name="Robb S."/>
            <person name="Idnurm A."/>
            <person name="Muszewska A."/>
            <person name="Steczkiewicz K."/>
            <person name="Masonjones S."/>
            <person name="Liao H.L."/>
            <person name="Gajdeczka M.T."/>
            <person name="Anike F."/>
            <person name="Vuek A."/>
            <person name="Anishchenko I.M."/>
            <person name="Voigt K."/>
            <person name="de Hoog G.S."/>
            <person name="Smith M.E."/>
            <person name="Heitman J."/>
            <person name="Vilgalys R."/>
            <person name="Stajich J.E."/>
        </authorList>
    </citation>
    <scope>NUCLEOTIDE SEQUENCE [LARGE SCALE GENOMIC DNA]</scope>
    <source>
        <strain evidence="2 3">LSU 92-RS-03</strain>
    </source>
</reference>
<proteinExistence type="predicted"/>
<evidence type="ECO:0000259" key="1">
    <source>
        <dbReference type="Pfam" id="PF13966"/>
    </source>
</evidence>
<dbReference type="EMBL" id="PJQM01003171">
    <property type="protein sequence ID" value="RCH90364.1"/>
    <property type="molecule type" value="Genomic_DNA"/>
</dbReference>
<evidence type="ECO:0000313" key="2">
    <source>
        <dbReference type="EMBL" id="RCH90364.1"/>
    </source>
</evidence>
<feature type="non-terminal residue" evidence="2">
    <location>
        <position position="132"/>
    </location>
</feature>
<gene>
    <name evidence="2" type="ORF">CU098_010696</name>
</gene>
<dbReference type="AlphaFoldDB" id="A0A367JK83"/>
<organism evidence="2 3">
    <name type="scientific">Rhizopus stolonifer</name>
    <name type="common">Rhizopus nigricans</name>
    <dbReference type="NCBI Taxonomy" id="4846"/>
    <lineage>
        <taxon>Eukaryota</taxon>
        <taxon>Fungi</taxon>
        <taxon>Fungi incertae sedis</taxon>
        <taxon>Mucoromycota</taxon>
        <taxon>Mucoromycotina</taxon>
        <taxon>Mucoromycetes</taxon>
        <taxon>Mucorales</taxon>
        <taxon>Mucorineae</taxon>
        <taxon>Rhizopodaceae</taxon>
        <taxon>Rhizopus</taxon>
    </lineage>
</organism>